<dbReference type="RefSeq" id="XP_013244603.1">
    <property type="nucleotide sequence ID" value="XM_013389149.1"/>
</dbReference>
<dbReference type="GeneID" id="25265915"/>
<feature type="compositionally biased region" description="Low complexity" evidence="1">
    <location>
        <begin position="343"/>
        <end position="352"/>
    </location>
</feature>
<dbReference type="AlphaFoldDB" id="A0A066WAX2"/>
<feature type="compositionally biased region" description="Low complexity" evidence="1">
    <location>
        <begin position="153"/>
        <end position="169"/>
    </location>
</feature>
<sequence length="781" mass="81711">MSAPSTAQLYASQQSVSSRPSGSLPLQPGGAPSSSAVRATNSRRPSFGAEKAGRMSPTASPPRSSSHLRSKFSTEALRSGHAPNISVPMPYMGNMPPPLPSPMSTGGAAIHMARTVSTESHASSQGRAGGPSGKDAGEKPQWYQRSKSSRNLAAQAAAQAAVTHANAPASPTESHRDREQEKDRDEDCDDSASISSFTCSSAREFDRQYKLLESLPTPMTVLAQTSTPGEAAAKGREYKQHWMDGLFGKLASKGMKKKKGTDSLTAGKGSAAGSSHFLDLSSFISPLPGANAVASAPEQSPPRPRMDHHVYSADAVPTIGSGAIPPFATPGRQRKAPRESEQQRSQSSMSFRSADEFSLSRRPSERSNGDLASPTFPLSPLPQGGARLTIGTKKSMDRLQQQLGQAYAQNESSGCQSGDGDVPALPSWAKESNRHRGMAPTSAATGRSQTDLQKSMHSSFPSGKAAVPMARAQSDSVQMQMGMQVKNAHSRPVLPARASSTSQAILGPAAASNLPSFYTNQSYRSDPTSRGSVSSISTDSTSSPQTPSSATPLNRILYGAGEADSPFPPMPLPHGGHYVHGSSVAGAAGVSAHHAIGSALMLSGVDDGAKPNEGERQSAILGGSLDEQGGRSPLMASRVLNGINMTPRAGRLGGEMARGDAVQLAEDGDMTFTRAATRTPGRGRGRAQTMASYATAPGHAWSGSVSSIHSVSANEMHRASISSRASATSSADERQSMSSDAFAYADRLSQASTFPNVSGVMLRREKLPSTAEEQTYWNTAF</sequence>
<feature type="compositionally biased region" description="Polar residues" evidence="1">
    <location>
        <begin position="115"/>
        <end position="126"/>
    </location>
</feature>
<comment type="caution">
    <text evidence="2">The sequence shown here is derived from an EMBL/GenBank/DDBJ whole genome shotgun (WGS) entry which is preliminary data.</text>
</comment>
<protein>
    <submittedName>
        <fullName evidence="2">Uncharacterized protein</fullName>
    </submittedName>
</protein>
<organism evidence="2 3">
    <name type="scientific">Tilletiaria anomala (strain ATCC 24038 / CBS 436.72 / UBC 951)</name>
    <dbReference type="NCBI Taxonomy" id="1037660"/>
    <lineage>
        <taxon>Eukaryota</taxon>
        <taxon>Fungi</taxon>
        <taxon>Dikarya</taxon>
        <taxon>Basidiomycota</taxon>
        <taxon>Ustilaginomycotina</taxon>
        <taxon>Exobasidiomycetes</taxon>
        <taxon>Georgefischeriales</taxon>
        <taxon>Tilletiariaceae</taxon>
        <taxon>Tilletiaria</taxon>
    </lineage>
</organism>
<feature type="compositionally biased region" description="Low complexity" evidence="1">
    <location>
        <begin position="528"/>
        <end position="552"/>
    </location>
</feature>
<feature type="region of interest" description="Disordered" evidence="1">
    <location>
        <begin position="521"/>
        <end position="553"/>
    </location>
</feature>
<evidence type="ECO:0000313" key="3">
    <source>
        <dbReference type="Proteomes" id="UP000027361"/>
    </source>
</evidence>
<feature type="compositionally biased region" description="Basic and acidic residues" evidence="1">
    <location>
        <begin position="353"/>
        <end position="368"/>
    </location>
</feature>
<feature type="region of interest" description="Disordered" evidence="1">
    <location>
        <begin position="1"/>
        <end position="193"/>
    </location>
</feature>
<feature type="region of interest" description="Disordered" evidence="1">
    <location>
        <begin position="316"/>
        <end position="388"/>
    </location>
</feature>
<feature type="compositionally biased region" description="Low complexity" evidence="1">
    <location>
        <begin position="12"/>
        <end position="26"/>
    </location>
</feature>
<name>A0A066WAX2_TILAU</name>
<dbReference type="Proteomes" id="UP000027361">
    <property type="component" value="Unassembled WGS sequence"/>
</dbReference>
<evidence type="ECO:0000313" key="2">
    <source>
        <dbReference type="EMBL" id="KDN50851.1"/>
    </source>
</evidence>
<feature type="compositionally biased region" description="Polar residues" evidence="1">
    <location>
        <begin position="32"/>
        <end position="44"/>
    </location>
</feature>
<accession>A0A066WAX2</accession>
<dbReference type="InParanoid" id="A0A066WAX2"/>
<feature type="compositionally biased region" description="Polar residues" evidence="1">
    <location>
        <begin position="404"/>
        <end position="416"/>
    </location>
</feature>
<dbReference type="HOGENOM" id="CLU_358699_0_0_1"/>
<proteinExistence type="predicted"/>
<evidence type="ECO:0000256" key="1">
    <source>
        <dbReference type="SAM" id="MobiDB-lite"/>
    </source>
</evidence>
<gene>
    <name evidence="2" type="ORF">K437DRAFT_267231</name>
</gene>
<feature type="compositionally biased region" description="Polar residues" evidence="1">
    <location>
        <begin position="442"/>
        <end position="461"/>
    </location>
</feature>
<feature type="compositionally biased region" description="Polar residues" evidence="1">
    <location>
        <begin position="143"/>
        <end position="152"/>
    </location>
</feature>
<dbReference type="EMBL" id="JMSN01000018">
    <property type="protein sequence ID" value="KDN50851.1"/>
    <property type="molecule type" value="Genomic_DNA"/>
</dbReference>
<feature type="compositionally biased region" description="Basic and acidic residues" evidence="1">
    <location>
        <begin position="173"/>
        <end position="185"/>
    </location>
</feature>
<feature type="compositionally biased region" description="Polar residues" evidence="1">
    <location>
        <begin position="1"/>
        <end position="11"/>
    </location>
</feature>
<feature type="region of interest" description="Disordered" evidence="1">
    <location>
        <begin position="404"/>
        <end position="465"/>
    </location>
</feature>
<reference evidence="2 3" key="1">
    <citation type="submission" date="2014-05" db="EMBL/GenBank/DDBJ databases">
        <title>Draft genome sequence of a rare smut relative, Tilletiaria anomala UBC 951.</title>
        <authorList>
            <consortium name="DOE Joint Genome Institute"/>
            <person name="Toome M."/>
            <person name="Kuo A."/>
            <person name="Henrissat B."/>
            <person name="Lipzen A."/>
            <person name="Tritt A."/>
            <person name="Yoshinaga Y."/>
            <person name="Zane M."/>
            <person name="Barry K."/>
            <person name="Grigoriev I.V."/>
            <person name="Spatafora J.W."/>
            <person name="Aimea M.C."/>
        </authorList>
    </citation>
    <scope>NUCLEOTIDE SEQUENCE [LARGE SCALE GENOMIC DNA]</scope>
    <source>
        <strain evidence="2 3">UBC 951</strain>
    </source>
</reference>
<keyword evidence="3" id="KW-1185">Reference proteome</keyword>
<feature type="compositionally biased region" description="Polar residues" evidence="1">
    <location>
        <begin position="57"/>
        <end position="73"/>
    </location>
</feature>